<keyword evidence="4" id="KW-0808">Transferase</keyword>
<feature type="transmembrane region" description="Helical" evidence="2">
    <location>
        <begin position="51"/>
        <end position="70"/>
    </location>
</feature>
<evidence type="ECO:0000259" key="3">
    <source>
        <dbReference type="Pfam" id="PF01757"/>
    </source>
</evidence>
<reference evidence="4 5" key="1">
    <citation type="submission" date="2018-01" db="EMBL/GenBank/DDBJ databases">
        <title>Denitrification phenotypes of diverse strains of Pseudomonas stutzeri.</title>
        <authorList>
            <person name="Milligan D.A."/>
            <person name="Bergaust L."/>
            <person name="Bakken L.R."/>
            <person name="Frostegard A."/>
        </authorList>
    </citation>
    <scope>NUCLEOTIDE SEQUENCE [LARGE SCALE GENOMIC DNA]</scope>
    <source>
        <strain evidence="4 5">DSM 50238</strain>
    </source>
</reference>
<dbReference type="GO" id="GO:0000271">
    <property type="term" value="P:polysaccharide biosynthetic process"/>
    <property type="evidence" value="ECO:0007669"/>
    <property type="project" value="TreeGrafter"/>
</dbReference>
<dbReference type="PANTHER" id="PTHR23028:SF53">
    <property type="entry name" value="ACYL_TRANSF_3 DOMAIN-CONTAINING PROTEIN"/>
    <property type="match status" value="1"/>
</dbReference>
<feature type="transmembrane region" description="Helical" evidence="2">
    <location>
        <begin position="201"/>
        <end position="220"/>
    </location>
</feature>
<dbReference type="PANTHER" id="PTHR23028">
    <property type="entry name" value="ACETYLTRANSFERASE"/>
    <property type="match status" value="1"/>
</dbReference>
<evidence type="ECO:0000313" key="5">
    <source>
        <dbReference type="Proteomes" id="UP000235881"/>
    </source>
</evidence>
<feature type="transmembrane region" description="Helical" evidence="2">
    <location>
        <begin position="82"/>
        <end position="104"/>
    </location>
</feature>
<dbReference type="GO" id="GO:0016020">
    <property type="term" value="C:membrane"/>
    <property type="evidence" value="ECO:0007669"/>
    <property type="project" value="TreeGrafter"/>
</dbReference>
<keyword evidence="2" id="KW-1133">Transmembrane helix</keyword>
<dbReference type="EMBL" id="POUK01000003">
    <property type="protein sequence ID" value="PNF76838.1"/>
    <property type="molecule type" value="Genomic_DNA"/>
</dbReference>
<feature type="transmembrane region" description="Helical" evidence="2">
    <location>
        <begin position="305"/>
        <end position="327"/>
    </location>
</feature>
<protein>
    <submittedName>
        <fullName evidence="4">Acyltransferase</fullName>
    </submittedName>
</protein>
<dbReference type="InterPro" id="IPR050879">
    <property type="entry name" value="Acyltransferase_3"/>
</dbReference>
<accession>A0A8E2QE25</accession>
<name>A0A8E2QE25_9GAMM</name>
<dbReference type="AlphaFoldDB" id="A0A8E2QE25"/>
<comment type="caution">
    <text evidence="4">The sequence shown here is derived from an EMBL/GenBank/DDBJ whole genome shotgun (WGS) entry which is preliminary data.</text>
</comment>
<evidence type="ECO:0000256" key="1">
    <source>
        <dbReference type="SAM" id="MobiDB-lite"/>
    </source>
</evidence>
<keyword evidence="2" id="KW-0472">Membrane</keyword>
<feature type="transmembrane region" description="Helical" evidence="2">
    <location>
        <begin position="176"/>
        <end position="195"/>
    </location>
</feature>
<dbReference type="GO" id="GO:0016747">
    <property type="term" value="F:acyltransferase activity, transferring groups other than amino-acyl groups"/>
    <property type="evidence" value="ECO:0007669"/>
    <property type="project" value="InterPro"/>
</dbReference>
<evidence type="ECO:0000313" key="4">
    <source>
        <dbReference type="EMBL" id="PNF76838.1"/>
    </source>
</evidence>
<dbReference type="Pfam" id="PF01757">
    <property type="entry name" value="Acyl_transf_3"/>
    <property type="match status" value="1"/>
</dbReference>
<feature type="region of interest" description="Disordered" evidence="1">
    <location>
        <begin position="340"/>
        <end position="362"/>
    </location>
</feature>
<feature type="domain" description="Acyltransferase 3" evidence="3">
    <location>
        <begin position="9"/>
        <end position="324"/>
    </location>
</feature>
<dbReference type="RefSeq" id="WP_102828593.1">
    <property type="nucleotide sequence ID" value="NZ_CP065721.1"/>
</dbReference>
<keyword evidence="2" id="KW-0812">Transmembrane</keyword>
<organism evidence="4 5">
    <name type="scientific">Stutzerimonas degradans</name>
    <dbReference type="NCBI Taxonomy" id="2968968"/>
    <lineage>
        <taxon>Bacteria</taxon>
        <taxon>Pseudomonadati</taxon>
        <taxon>Pseudomonadota</taxon>
        <taxon>Gammaproteobacteria</taxon>
        <taxon>Pseudomonadales</taxon>
        <taxon>Pseudomonadaceae</taxon>
        <taxon>Stutzerimonas</taxon>
    </lineage>
</organism>
<proteinExistence type="predicted"/>
<feature type="transmembrane region" description="Helical" evidence="2">
    <location>
        <begin position="227"/>
        <end position="244"/>
    </location>
</feature>
<feature type="transmembrane region" description="Helical" evidence="2">
    <location>
        <begin position="150"/>
        <end position="169"/>
    </location>
</feature>
<feature type="transmembrane region" description="Helical" evidence="2">
    <location>
        <begin position="12"/>
        <end position="31"/>
    </location>
</feature>
<keyword evidence="5" id="KW-1185">Reference proteome</keyword>
<sequence length="362" mass="40163">MNATDSRDNNFDFLRFFAASAVVFGHSFWLSGRGTSEPVRLFTGRYDSADIAVHLFFVMSGYLIAASWLNSRNVIDFVGKRALRIFPALAISVLLGVLVIGPLATQLPLADYWSGPQTLGYLGNIALLTQFQLPGVFVDNPFPNTVNGSLWTLPYEVLMYASVVLLGMLGLFNRRIALLGLALLFATQFYLIAAFDLQSDLLRKFNRLGVFFYFGAVLYLYRHRIRWSWKIAVPLLAASLLSAGHGIWPLVHSLTLPYLVIYLAHLRIPRLAGFGKAGDFSYGLYIFSFPLQQLLMHWSAGNLPLLPFMVLGFSASLLAAVLSWHLVEAPALALKRHLPRGPRRATRSSPSLAGAATVRRTP</sequence>
<dbReference type="InterPro" id="IPR002656">
    <property type="entry name" value="Acyl_transf_3_dom"/>
</dbReference>
<evidence type="ECO:0000256" key="2">
    <source>
        <dbReference type="SAM" id="Phobius"/>
    </source>
</evidence>
<gene>
    <name evidence="4" type="ORF">CXK95_10595</name>
</gene>
<keyword evidence="4" id="KW-0012">Acyltransferase</keyword>
<dbReference type="Proteomes" id="UP000235881">
    <property type="component" value="Unassembled WGS sequence"/>
</dbReference>